<dbReference type="PANTHER" id="PTHR21704">
    <property type="entry name" value="NIPPED-B-LIKE PROTEIN DELANGIN SCC2-RELATED"/>
    <property type="match status" value="1"/>
</dbReference>
<organism evidence="1">
    <name type="scientific">Drosophila rhopaloa</name>
    <name type="common">Fruit fly</name>
    <dbReference type="NCBI Taxonomy" id="1041015"/>
    <lineage>
        <taxon>Eukaryota</taxon>
        <taxon>Metazoa</taxon>
        <taxon>Ecdysozoa</taxon>
        <taxon>Arthropoda</taxon>
        <taxon>Hexapoda</taxon>
        <taxon>Insecta</taxon>
        <taxon>Pterygota</taxon>
        <taxon>Neoptera</taxon>
        <taxon>Endopterygota</taxon>
        <taxon>Diptera</taxon>
        <taxon>Brachycera</taxon>
        <taxon>Muscomorpha</taxon>
        <taxon>Ephydroidea</taxon>
        <taxon>Drosophilidae</taxon>
        <taxon>Drosophila</taxon>
        <taxon>Sophophora</taxon>
    </lineage>
</organism>
<protein>
    <submittedName>
        <fullName evidence="1">Nipped-B protein-like isoform X1</fullName>
    </submittedName>
</protein>
<proteinExistence type="predicted"/>
<dbReference type="GO" id="GO:0140588">
    <property type="term" value="P:chromatin looping"/>
    <property type="evidence" value="ECO:0007669"/>
    <property type="project" value="InterPro"/>
</dbReference>
<dbReference type="GO" id="GO:0034087">
    <property type="term" value="P:establishment of mitotic sister chromatid cohesion"/>
    <property type="evidence" value="ECO:0007669"/>
    <property type="project" value="TreeGrafter"/>
</dbReference>
<dbReference type="PANTHER" id="PTHR21704:SF18">
    <property type="entry name" value="NIPPED-B-LIKE PROTEIN"/>
    <property type="match status" value="1"/>
</dbReference>
<dbReference type="RefSeq" id="XP_016978179.1">
    <property type="nucleotide sequence ID" value="XM_017122690.1"/>
</dbReference>
<reference evidence="1" key="1">
    <citation type="submission" date="2025-08" db="UniProtKB">
        <authorList>
            <consortium name="RefSeq"/>
        </authorList>
    </citation>
    <scope>IDENTIFICATION</scope>
</reference>
<gene>
    <name evidence="1" type="primary">LOC108043875</name>
</gene>
<dbReference type="GO" id="GO:0061775">
    <property type="term" value="F:cohesin loader activity"/>
    <property type="evidence" value="ECO:0007669"/>
    <property type="project" value="InterPro"/>
</dbReference>
<accession>A0A6P4ENJ0</accession>
<name>A0A6P4ENJ0_DRORH</name>
<evidence type="ECO:0000313" key="1">
    <source>
        <dbReference type="RefSeq" id="XP_016978179.1"/>
    </source>
</evidence>
<dbReference type="GO" id="GO:0071169">
    <property type="term" value="P:establishment of protein localization to chromatin"/>
    <property type="evidence" value="ECO:0007669"/>
    <property type="project" value="TreeGrafter"/>
</dbReference>
<dbReference type="InterPro" id="IPR033031">
    <property type="entry name" value="Scc2/Nipped-B"/>
</dbReference>
<dbReference type="GO" id="GO:0090694">
    <property type="term" value="C:Scc2-Scc4 cohesin loading complex"/>
    <property type="evidence" value="ECO:0007669"/>
    <property type="project" value="TreeGrafter"/>
</dbReference>
<dbReference type="GO" id="GO:1990414">
    <property type="term" value="P:replication-born double-strand break repair via sister chromatid exchange"/>
    <property type="evidence" value="ECO:0007669"/>
    <property type="project" value="TreeGrafter"/>
</dbReference>
<dbReference type="AlphaFoldDB" id="A0A6P4ENJ0"/>
<dbReference type="GO" id="GO:0003682">
    <property type="term" value="F:chromatin binding"/>
    <property type="evidence" value="ECO:0007669"/>
    <property type="project" value="TreeGrafter"/>
</dbReference>
<dbReference type="OrthoDB" id="418242at2759"/>
<dbReference type="GO" id="GO:0010468">
    <property type="term" value="P:regulation of gene expression"/>
    <property type="evidence" value="ECO:0007669"/>
    <property type="project" value="InterPro"/>
</dbReference>
<sequence>MPQKYSMGDRDIPTVPVTTLSGLTSTSDLLSELPVSDSLQSAASLNKSLLFHALVASESNNLLSVRDENLVRQLVKAIERTNSDNIELRSHYANEEQGANSSTHPELLQGIYNFRPAVFETSIRTLSPDKRTVNVRLDETKIQLDSFLTPKCCTSTTREELLQDQQSQTCSDQFTRIASREMSEEFSQINIKETTIENRKKKTFKILMKIHLKYQNQILK</sequence>